<feature type="region of interest" description="Disordered" evidence="1">
    <location>
        <begin position="119"/>
        <end position="147"/>
    </location>
</feature>
<evidence type="ECO:0000256" key="2">
    <source>
        <dbReference type="SAM" id="Phobius"/>
    </source>
</evidence>
<dbReference type="RefSeq" id="WP_274232402.1">
    <property type="nucleotide sequence ID" value="NZ_BAABHQ010000008.1"/>
</dbReference>
<dbReference type="InterPro" id="IPR019277">
    <property type="entry name" value="DUF2304"/>
</dbReference>
<reference evidence="4" key="1">
    <citation type="journal article" date="2019" name="Int. J. Syst. Evol. Microbiol.">
        <title>The Global Catalogue of Microorganisms (GCM) 10K type strain sequencing project: providing services to taxonomists for standard genome sequencing and annotation.</title>
        <authorList>
            <consortium name="The Broad Institute Genomics Platform"/>
            <consortium name="The Broad Institute Genome Sequencing Center for Infectious Disease"/>
            <person name="Wu L."/>
            <person name="Ma J."/>
        </authorList>
    </citation>
    <scope>NUCLEOTIDE SEQUENCE [LARGE SCALE GENOMIC DNA]</scope>
    <source>
        <strain evidence="4">JCM 17983</strain>
    </source>
</reference>
<sequence>MARLTIVTIVVAIIAAALVVELLRGRRLRQKYAFLWMVVAGATVVISISPTLLQRASVVLGIAVPSNLLFLASLLILFGVSLQLSIEVGVLEEQARRLAEEVGALRLRLEDVEWRAETEPGVDVGSAHGSETDVNEPHTRLDGIRPL</sequence>
<feature type="transmembrane region" description="Helical" evidence="2">
    <location>
        <begin position="32"/>
        <end position="52"/>
    </location>
</feature>
<feature type="transmembrane region" description="Helical" evidence="2">
    <location>
        <begin position="6"/>
        <end position="23"/>
    </location>
</feature>
<keyword evidence="2" id="KW-0812">Transmembrane</keyword>
<dbReference type="Pfam" id="PF10066">
    <property type="entry name" value="DUF2304"/>
    <property type="match status" value="1"/>
</dbReference>
<feature type="transmembrane region" description="Helical" evidence="2">
    <location>
        <begin position="58"/>
        <end position="80"/>
    </location>
</feature>
<organism evidence="3 4">
    <name type="scientific">Actinomycetospora straminea</name>
    <dbReference type="NCBI Taxonomy" id="663607"/>
    <lineage>
        <taxon>Bacteria</taxon>
        <taxon>Bacillati</taxon>
        <taxon>Actinomycetota</taxon>
        <taxon>Actinomycetes</taxon>
        <taxon>Pseudonocardiales</taxon>
        <taxon>Pseudonocardiaceae</taxon>
        <taxon>Actinomycetospora</taxon>
    </lineage>
</organism>
<accession>A0ABP9EMZ1</accession>
<comment type="caution">
    <text evidence="3">The sequence shown here is derived from an EMBL/GenBank/DDBJ whole genome shotgun (WGS) entry which is preliminary data.</text>
</comment>
<gene>
    <name evidence="3" type="ORF">GCM10023203_32510</name>
</gene>
<evidence type="ECO:0000313" key="4">
    <source>
        <dbReference type="Proteomes" id="UP001500457"/>
    </source>
</evidence>
<evidence type="ECO:0000256" key="1">
    <source>
        <dbReference type="SAM" id="MobiDB-lite"/>
    </source>
</evidence>
<dbReference type="EMBL" id="BAABHQ010000008">
    <property type="protein sequence ID" value="GAA4879383.1"/>
    <property type="molecule type" value="Genomic_DNA"/>
</dbReference>
<name>A0ABP9EMZ1_9PSEU</name>
<proteinExistence type="predicted"/>
<keyword evidence="4" id="KW-1185">Reference proteome</keyword>
<keyword evidence="2" id="KW-0472">Membrane</keyword>
<evidence type="ECO:0008006" key="5">
    <source>
        <dbReference type="Google" id="ProtNLM"/>
    </source>
</evidence>
<evidence type="ECO:0000313" key="3">
    <source>
        <dbReference type="EMBL" id="GAA4879383.1"/>
    </source>
</evidence>
<dbReference type="Proteomes" id="UP001500457">
    <property type="component" value="Unassembled WGS sequence"/>
</dbReference>
<protein>
    <recommendedName>
        <fullName evidence="5">DUF2304 domain-containing protein</fullName>
    </recommendedName>
</protein>
<feature type="compositionally biased region" description="Basic and acidic residues" evidence="1">
    <location>
        <begin position="135"/>
        <end position="147"/>
    </location>
</feature>
<keyword evidence="2" id="KW-1133">Transmembrane helix</keyword>